<dbReference type="PROSITE" id="PS00028">
    <property type="entry name" value="ZINC_FINGER_C2H2_1"/>
    <property type="match status" value="1"/>
</dbReference>
<dbReference type="GO" id="GO:0008270">
    <property type="term" value="F:zinc ion binding"/>
    <property type="evidence" value="ECO:0007669"/>
    <property type="project" value="UniProtKB-KW"/>
</dbReference>
<proteinExistence type="predicted"/>
<dbReference type="PROSITE" id="PS50157">
    <property type="entry name" value="ZINC_FINGER_C2H2_2"/>
    <property type="match status" value="1"/>
</dbReference>
<gene>
    <name evidence="3" type="ORF">GGX14DRAFT_306556</name>
</gene>
<dbReference type="AlphaFoldDB" id="A0AAD6YGU9"/>
<feature type="non-terminal residue" evidence="3">
    <location>
        <position position="288"/>
    </location>
</feature>
<evidence type="ECO:0000259" key="2">
    <source>
        <dbReference type="PROSITE" id="PS50157"/>
    </source>
</evidence>
<protein>
    <recommendedName>
        <fullName evidence="2">C2H2-type domain-containing protein</fullName>
    </recommendedName>
</protein>
<evidence type="ECO:0000313" key="3">
    <source>
        <dbReference type="EMBL" id="KAJ7212993.1"/>
    </source>
</evidence>
<dbReference type="Proteomes" id="UP001219525">
    <property type="component" value="Unassembled WGS sequence"/>
</dbReference>
<feature type="domain" description="C2H2-type" evidence="2">
    <location>
        <begin position="264"/>
        <end position="288"/>
    </location>
</feature>
<dbReference type="EMBL" id="JARJCW010000022">
    <property type="protein sequence ID" value="KAJ7212993.1"/>
    <property type="molecule type" value="Genomic_DNA"/>
</dbReference>
<keyword evidence="1" id="KW-0862">Zinc</keyword>
<reference evidence="3" key="1">
    <citation type="submission" date="2023-03" db="EMBL/GenBank/DDBJ databases">
        <title>Massive genome expansion in bonnet fungi (Mycena s.s.) driven by repeated elements and novel gene families across ecological guilds.</title>
        <authorList>
            <consortium name="Lawrence Berkeley National Laboratory"/>
            <person name="Harder C.B."/>
            <person name="Miyauchi S."/>
            <person name="Viragh M."/>
            <person name="Kuo A."/>
            <person name="Thoen E."/>
            <person name="Andreopoulos B."/>
            <person name="Lu D."/>
            <person name="Skrede I."/>
            <person name="Drula E."/>
            <person name="Henrissat B."/>
            <person name="Morin E."/>
            <person name="Kohler A."/>
            <person name="Barry K."/>
            <person name="LaButti K."/>
            <person name="Morin E."/>
            <person name="Salamov A."/>
            <person name="Lipzen A."/>
            <person name="Mereny Z."/>
            <person name="Hegedus B."/>
            <person name="Baldrian P."/>
            <person name="Stursova M."/>
            <person name="Weitz H."/>
            <person name="Taylor A."/>
            <person name="Grigoriev I.V."/>
            <person name="Nagy L.G."/>
            <person name="Martin F."/>
            <person name="Kauserud H."/>
        </authorList>
    </citation>
    <scope>NUCLEOTIDE SEQUENCE</scope>
    <source>
        <strain evidence="3">9144</strain>
    </source>
</reference>
<comment type="caution">
    <text evidence="3">The sequence shown here is derived from an EMBL/GenBank/DDBJ whole genome shotgun (WGS) entry which is preliminary data.</text>
</comment>
<accession>A0AAD6YGU9</accession>
<organism evidence="3 4">
    <name type="scientific">Mycena pura</name>
    <dbReference type="NCBI Taxonomy" id="153505"/>
    <lineage>
        <taxon>Eukaryota</taxon>
        <taxon>Fungi</taxon>
        <taxon>Dikarya</taxon>
        <taxon>Basidiomycota</taxon>
        <taxon>Agaricomycotina</taxon>
        <taxon>Agaricomycetes</taxon>
        <taxon>Agaricomycetidae</taxon>
        <taxon>Agaricales</taxon>
        <taxon>Marasmiineae</taxon>
        <taxon>Mycenaceae</taxon>
        <taxon>Mycena</taxon>
    </lineage>
</organism>
<feature type="non-terminal residue" evidence="3">
    <location>
        <position position="1"/>
    </location>
</feature>
<keyword evidence="4" id="KW-1185">Reference proteome</keyword>
<name>A0AAD6YGU9_9AGAR</name>
<evidence type="ECO:0000313" key="4">
    <source>
        <dbReference type="Proteomes" id="UP001219525"/>
    </source>
</evidence>
<keyword evidence="1" id="KW-0863">Zinc-finger</keyword>
<sequence length="288" mass="30334">IARKLEAELWADIQANSGGGAPAAPNALAPAVPAAQGPPVTLEFPQIPSLKQKKEAAVTTIRTILASLENDSLANSTFAAASVPEYTGSTLLDILQNIAYSGKIPKGVALPISRSVVSLAKSDALFASLRHSEVPSNQLKRKREETVEIDQDERTSKRLHAGEYGHPLHAAVADAVRVISQTFYSLQKLEPTLIASIKPQLYCVHTFALSSSASPGPHTTALQEIGGLIQVLGVLSGIEIAQAPSAESEPQDKDAVAAAAYTVHPCLASGCGKFFARLSGLRTHARVH</sequence>
<dbReference type="InterPro" id="IPR013087">
    <property type="entry name" value="Znf_C2H2_type"/>
</dbReference>
<evidence type="ECO:0000256" key="1">
    <source>
        <dbReference type="PROSITE-ProRule" id="PRU00042"/>
    </source>
</evidence>
<dbReference type="Gene3D" id="3.30.160.60">
    <property type="entry name" value="Classic Zinc Finger"/>
    <property type="match status" value="1"/>
</dbReference>
<keyword evidence="1" id="KW-0479">Metal-binding</keyword>